<dbReference type="SFLD" id="SFLDG01386">
    <property type="entry name" value="main_SPASM_domain-containing"/>
    <property type="match status" value="1"/>
</dbReference>
<evidence type="ECO:0000256" key="1">
    <source>
        <dbReference type="ARBA" id="ARBA00001966"/>
    </source>
</evidence>
<evidence type="ECO:0000256" key="3">
    <source>
        <dbReference type="ARBA" id="ARBA00022691"/>
    </source>
</evidence>
<dbReference type="InterPro" id="IPR023867">
    <property type="entry name" value="Sulphatase_maturase_rSAM"/>
</dbReference>
<dbReference type="InterPro" id="IPR007197">
    <property type="entry name" value="rSAM"/>
</dbReference>
<feature type="domain" description="Radical SAM core" evidence="8">
    <location>
        <begin position="16"/>
        <end position="247"/>
    </location>
</feature>
<dbReference type="SFLD" id="SFLDG01072">
    <property type="entry name" value="dehydrogenase_like"/>
    <property type="match status" value="1"/>
</dbReference>
<dbReference type="SFLD" id="SFLDF00285">
    <property type="entry name" value="anaerobic_Ser-type_sulfatase-m"/>
    <property type="match status" value="1"/>
</dbReference>
<dbReference type="Proteomes" id="UP000546464">
    <property type="component" value="Unassembled WGS sequence"/>
</dbReference>
<keyword evidence="4" id="KW-0479">Metal-binding</keyword>
<dbReference type="InterPro" id="IPR047207">
    <property type="entry name" value="SPASM_anSME"/>
</dbReference>
<dbReference type="GO" id="GO:0016491">
    <property type="term" value="F:oxidoreductase activity"/>
    <property type="evidence" value="ECO:0007669"/>
    <property type="project" value="InterPro"/>
</dbReference>
<evidence type="ECO:0000313" key="10">
    <source>
        <dbReference type="Proteomes" id="UP000546464"/>
    </source>
</evidence>
<comment type="cofactor">
    <cofactor evidence="1">
        <name>[4Fe-4S] cluster</name>
        <dbReference type="ChEBI" id="CHEBI:49883"/>
    </cofactor>
</comment>
<evidence type="ECO:0000256" key="4">
    <source>
        <dbReference type="ARBA" id="ARBA00022723"/>
    </source>
</evidence>
<protein>
    <submittedName>
        <fullName evidence="9">Anaerobic sulfatase maturase</fullName>
    </submittedName>
</protein>
<dbReference type="InterPro" id="IPR013785">
    <property type="entry name" value="Aldolase_TIM"/>
</dbReference>
<dbReference type="NCBIfam" id="TIGR04085">
    <property type="entry name" value="rSAM_more_4Fe4S"/>
    <property type="match status" value="1"/>
</dbReference>
<keyword evidence="3" id="KW-0949">S-adenosyl-L-methionine</keyword>
<dbReference type="SFLD" id="SFLDG01067">
    <property type="entry name" value="SPASM/twitch_domain_containing"/>
    <property type="match status" value="1"/>
</dbReference>
<evidence type="ECO:0000256" key="7">
    <source>
        <dbReference type="ARBA" id="ARBA00023601"/>
    </source>
</evidence>
<dbReference type="RefSeq" id="WP_185674727.1">
    <property type="nucleotide sequence ID" value="NZ_JACHVB010000014.1"/>
</dbReference>
<dbReference type="InterPro" id="IPR034491">
    <property type="entry name" value="Anaerob_Ser_sulfatase-maturase"/>
</dbReference>
<dbReference type="SFLD" id="SFLDG01384">
    <property type="entry name" value="thioether_bond_formation_requi"/>
    <property type="match status" value="1"/>
</dbReference>
<dbReference type="PROSITE" id="PS51918">
    <property type="entry name" value="RADICAL_SAM"/>
    <property type="match status" value="1"/>
</dbReference>
<dbReference type="CDD" id="cd01335">
    <property type="entry name" value="Radical_SAM"/>
    <property type="match status" value="1"/>
</dbReference>
<evidence type="ECO:0000256" key="2">
    <source>
        <dbReference type="ARBA" id="ARBA00022485"/>
    </source>
</evidence>
<reference evidence="9 10" key="1">
    <citation type="submission" date="2020-07" db="EMBL/GenBank/DDBJ databases">
        <authorList>
            <person name="Feng X."/>
        </authorList>
    </citation>
    <scope>NUCLEOTIDE SEQUENCE [LARGE SCALE GENOMIC DNA]</scope>
    <source>
        <strain evidence="9 10">JCM31066</strain>
    </source>
</reference>
<proteinExistence type="inferred from homology"/>
<dbReference type="CDD" id="cd21120">
    <property type="entry name" value="SPASM_anSME"/>
    <property type="match status" value="1"/>
</dbReference>
<dbReference type="InterPro" id="IPR058240">
    <property type="entry name" value="rSAM_sf"/>
</dbReference>
<dbReference type="SFLD" id="SFLDS00029">
    <property type="entry name" value="Radical_SAM"/>
    <property type="match status" value="1"/>
</dbReference>
<dbReference type="NCBIfam" id="TIGR03942">
    <property type="entry name" value="sulfatase_rSAM"/>
    <property type="match status" value="1"/>
</dbReference>
<evidence type="ECO:0000259" key="8">
    <source>
        <dbReference type="PROSITE" id="PS51918"/>
    </source>
</evidence>
<organism evidence="9 10">
    <name type="scientific">Ruficoccus amylovorans</name>
    <dbReference type="NCBI Taxonomy" id="1804625"/>
    <lineage>
        <taxon>Bacteria</taxon>
        <taxon>Pseudomonadati</taxon>
        <taxon>Verrucomicrobiota</taxon>
        <taxon>Opitutia</taxon>
        <taxon>Puniceicoccales</taxon>
        <taxon>Cerasicoccaceae</taxon>
        <taxon>Ruficoccus</taxon>
    </lineage>
</organism>
<dbReference type="Pfam" id="PF04055">
    <property type="entry name" value="Radical_SAM"/>
    <property type="match status" value="1"/>
</dbReference>
<dbReference type="GO" id="GO:0051539">
    <property type="term" value="F:4 iron, 4 sulfur cluster binding"/>
    <property type="evidence" value="ECO:0007669"/>
    <property type="project" value="UniProtKB-KW"/>
</dbReference>
<dbReference type="GO" id="GO:0046872">
    <property type="term" value="F:metal ion binding"/>
    <property type="evidence" value="ECO:0007669"/>
    <property type="project" value="UniProtKB-KW"/>
</dbReference>
<sequence>MSNSAPGQVETSAPVSRASSPFHIMTKPMGPLCNLDCQYCFYLEKEGLFPSNERFKMNPELLETYIRDYIAAQPGQSVSFAWQGGEPTLAGVDFFRKVVELQRKYAAGRQIENALQTNGTLLNDEWCRFLAGEGFLVGISIDGPERLHDAGRVDKRGQSSYRQVIRGIELARKHKVEFNTLTVVSSSNVGEPLEVYKFLRNIGSNYLQFIPLVERAADEASAKLGLSLGLPPDFDNPPAPHQPIVTKWTVDSRAWGQFLCKIFDRWVTRDVGRTFVQQFDVALGKWLGMPGGTCVFSETCGKAFALEHNGDLYACDHYVYPRYKLGNILNQSIAELADSAAARKFGNDKRDKLTRYCRECEVRFACNGDCPKHRFTFTPEGEFGLSHLCAGYKLFFHHIDPAMKLMADLYRNRRPSSDIMAILKRQPGLLKKA</sequence>
<comment type="caution">
    <text evidence="9">The sequence shown here is derived from an EMBL/GenBank/DDBJ whole genome shotgun (WGS) entry which is preliminary data.</text>
</comment>
<dbReference type="Gene3D" id="3.20.20.70">
    <property type="entry name" value="Aldolase class I"/>
    <property type="match status" value="1"/>
</dbReference>
<evidence type="ECO:0000313" key="9">
    <source>
        <dbReference type="EMBL" id="MBC2593727.1"/>
    </source>
</evidence>
<keyword evidence="10" id="KW-1185">Reference proteome</keyword>
<name>A0A842HDR7_9BACT</name>
<dbReference type="AlphaFoldDB" id="A0A842HDR7"/>
<dbReference type="Pfam" id="PF13186">
    <property type="entry name" value="SPASM"/>
    <property type="match status" value="1"/>
</dbReference>
<keyword evidence="6" id="KW-0411">Iron-sulfur</keyword>
<evidence type="ECO:0000256" key="6">
    <source>
        <dbReference type="ARBA" id="ARBA00023014"/>
    </source>
</evidence>
<dbReference type="PANTHER" id="PTHR43273:SF3">
    <property type="entry name" value="ANAEROBIC SULFATASE-MATURATING ENZYME HOMOLOG ASLB-RELATED"/>
    <property type="match status" value="1"/>
</dbReference>
<keyword evidence="2" id="KW-0004">4Fe-4S</keyword>
<evidence type="ECO:0000256" key="5">
    <source>
        <dbReference type="ARBA" id="ARBA00023004"/>
    </source>
</evidence>
<dbReference type="SUPFAM" id="SSF102114">
    <property type="entry name" value="Radical SAM enzymes"/>
    <property type="match status" value="1"/>
</dbReference>
<comment type="similarity">
    <text evidence="7">Belongs to the radical SAM superfamily. Anaerobic sulfatase-maturating enzyme family.</text>
</comment>
<dbReference type="InterPro" id="IPR023885">
    <property type="entry name" value="4Fe4S-binding_SPASM_dom"/>
</dbReference>
<dbReference type="PANTHER" id="PTHR43273">
    <property type="entry name" value="ANAEROBIC SULFATASE-MATURATING ENZYME HOMOLOG ASLB-RELATED"/>
    <property type="match status" value="1"/>
</dbReference>
<gene>
    <name evidence="9" type="ORF">H5P28_05570</name>
</gene>
<keyword evidence="5" id="KW-0408">Iron</keyword>
<dbReference type="EMBL" id="JACHVB010000014">
    <property type="protein sequence ID" value="MBC2593727.1"/>
    <property type="molecule type" value="Genomic_DNA"/>
</dbReference>
<accession>A0A842HDR7</accession>